<reference evidence="13" key="1">
    <citation type="submission" date="2022-03" db="EMBL/GenBank/DDBJ databases">
        <title>A functionally conserved STORR gene fusion in Papaver species that diverged 16.8 million years ago.</title>
        <authorList>
            <person name="Catania T."/>
        </authorList>
    </citation>
    <scope>NUCLEOTIDE SEQUENCE</scope>
    <source>
        <strain evidence="13">S-191538</strain>
    </source>
</reference>
<dbReference type="GO" id="GO:0048511">
    <property type="term" value="P:rhythmic process"/>
    <property type="evidence" value="ECO:0007669"/>
    <property type="project" value="UniProtKB-KW"/>
</dbReference>
<sequence length="771" mass="84256">MGSVPVSIDGGTGKKRIAELNNHRRYEHKEVRDGIVGEGQGLSEEDESRINEVTETVHNERERTTQGQDTMLKLQKHPQLPGPAVCWERFLPLRSLKVLLVENDDSTRQVVSALLRNCSYEVTAVANGVQAWIILQDLTNHIDIVLTEVVMPCLSGIGLLGKIMSHKTCKNVPVIMMSSHDSMGIVFKCLSKGAVDFLVKPIRKNELKNLWQHVWRRCHSSNGSGSESGIQTQKSPKSKSIEGSDKNTGSNDEDDNGSIGLGVRNGSDNGSGTQSSWTKRAVEVDSPQPMSPWKQSSDPPDSTCAQAILPKPEGLDKGLADMECQEQDDESHETVPMGKDLEIGVLGSPNLQREDARDKVHTKPTIRNQDKMPEADLHKITLRSNKGTFDLNVEKPLCEQRTPAVVDNTGLISSSNNLPVKNGLSEAPHGLCRMSEPKDKVTSENNELPSVELSLKWLRGIGDVKNATPDERNVLRRSDLSAFSRYNTVSTANQTPTGNVGSCSPVDNSSDAMKAESMYNQQSNGSSNNNDMGSTTKNILVKPAALNDKSAATSTARCLHTSAFQAVQNGQTCPPAQVISQKPDKGVVTTTVVAQPRGANQQVQVQHHHHHYHHHHHHVHDKQKQQAPPENDDLSLNIATTVVQCGSSNVYGPVEGNGGDYSVNGSNSGSNHGSSKVVNISGGVNIESDNGKSEAAGVSGSGSGSGNGMEQNRFAQREAALNKFRLKRKERCFEKKVRYQSRKKLAEQRPRVRGQFVRQVVYEHPSQEENR</sequence>
<keyword evidence="6" id="KW-0804">Transcription</keyword>
<dbReference type="Proteomes" id="UP001177140">
    <property type="component" value="Unassembled WGS sequence"/>
</dbReference>
<feature type="region of interest" description="Disordered" evidence="10">
    <location>
        <begin position="428"/>
        <end position="447"/>
    </location>
</feature>
<comment type="caution">
    <text evidence="13">The sequence shown here is derived from an EMBL/GenBank/DDBJ whole genome shotgun (WGS) entry which is preliminary data.</text>
</comment>
<feature type="region of interest" description="Disordered" evidence="10">
    <location>
        <begin position="220"/>
        <end position="305"/>
    </location>
</feature>
<dbReference type="InterPro" id="IPR001789">
    <property type="entry name" value="Sig_transdc_resp-reg_receiver"/>
</dbReference>
<evidence type="ECO:0000256" key="9">
    <source>
        <dbReference type="PROSITE-ProRule" id="PRU00357"/>
    </source>
</evidence>
<dbReference type="EMBL" id="JAJJMA010122459">
    <property type="protein sequence ID" value="MCL7032348.1"/>
    <property type="molecule type" value="Genomic_DNA"/>
</dbReference>
<protein>
    <recommendedName>
        <fullName evidence="15">Two-component response regulator-like PRR37</fullName>
    </recommendedName>
</protein>
<evidence type="ECO:0000313" key="14">
    <source>
        <dbReference type="Proteomes" id="UP001177140"/>
    </source>
</evidence>
<feature type="region of interest" description="Disordered" evidence="10">
    <location>
        <begin position="1"/>
        <end position="21"/>
    </location>
</feature>
<feature type="domain" description="Response regulatory" evidence="11">
    <location>
        <begin position="97"/>
        <end position="215"/>
    </location>
</feature>
<dbReference type="PANTHER" id="PTHR43874:SF125">
    <property type="entry name" value="TWO-COMPONENT RESPONSE REGULATOR-LIKE APRR7"/>
    <property type="match status" value="1"/>
</dbReference>
<comment type="similarity">
    <text evidence="2">Belongs to the ARR-like family.</text>
</comment>
<keyword evidence="4" id="KW-0805">Transcription regulation</keyword>
<evidence type="ECO:0000256" key="6">
    <source>
        <dbReference type="ARBA" id="ARBA00023163"/>
    </source>
</evidence>
<feature type="region of interest" description="Disordered" evidence="10">
    <location>
        <begin position="600"/>
        <end position="632"/>
    </location>
</feature>
<accession>A0AA41SD23</accession>
<evidence type="ECO:0000256" key="4">
    <source>
        <dbReference type="ARBA" id="ARBA00023015"/>
    </source>
</evidence>
<dbReference type="FunFam" id="3.40.50.2300:FF:000214">
    <property type="entry name" value="Two-component response regulator-like PRR37"/>
    <property type="match status" value="1"/>
</dbReference>
<evidence type="ECO:0008006" key="15">
    <source>
        <dbReference type="Google" id="ProtNLM"/>
    </source>
</evidence>
<evidence type="ECO:0000259" key="11">
    <source>
        <dbReference type="PROSITE" id="PS50110"/>
    </source>
</evidence>
<evidence type="ECO:0000259" key="12">
    <source>
        <dbReference type="PROSITE" id="PS51017"/>
    </source>
</evidence>
<dbReference type="PANTHER" id="PTHR43874">
    <property type="entry name" value="TWO-COMPONENT RESPONSE REGULATOR"/>
    <property type="match status" value="1"/>
</dbReference>
<proteinExistence type="inferred from homology"/>
<dbReference type="Pfam" id="PF00072">
    <property type="entry name" value="Response_reg"/>
    <property type="match status" value="1"/>
</dbReference>
<evidence type="ECO:0000256" key="3">
    <source>
        <dbReference type="ARBA" id="ARBA00023012"/>
    </source>
</evidence>
<name>A0AA41SD23_PAPNU</name>
<dbReference type="GO" id="GO:0009736">
    <property type="term" value="P:cytokinin-activated signaling pathway"/>
    <property type="evidence" value="ECO:0007669"/>
    <property type="project" value="InterPro"/>
</dbReference>
<dbReference type="Pfam" id="PF06203">
    <property type="entry name" value="CCT"/>
    <property type="match status" value="1"/>
</dbReference>
<dbReference type="CDD" id="cd17582">
    <property type="entry name" value="psREC_PRR"/>
    <property type="match status" value="1"/>
</dbReference>
<feature type="domain" description="CCT" evidence="12">
    <location>
        <begin position="717"/>
        <end position="759"/>
    </location>
</feature>
<feature type="compositionally biased region" description="Polar residues" evidence="10">
    <location>
        <begin position="220"/>
        <end position="235"/>
    </location>
</feature>
<feature type="compositionally biased region" description="Low complexity" evidence="10">
    <location>
        <begin position="660"/>
        <end position="679"/>
    </location>
</feature>
<dbReference type="SUPFAM" id="SSF52172">
    <property type="entry name" value="CheY-like"/>
    <property type="match status" value="1"/>
</dbReference>
<keyword evidence="3" id="KW-0902">Two-component regulatory system</keyword>
<dbReference type="PROSITE" id="PS50110">
    <property type="entry name" value="RESPONSE_REGULATORY"/>
    <property type="match status" value="1"/>
</dbReference>
<feature type="compositionally biased region" description="Polar residues" evidence="10">
    <location>
        <begin position="266"/>
        <end position="278"/>
    </location>
</feature>
<dbReference type="SMART" id="SM00448">
    <property type="entry name" value="REC"/>
    <property type="match status" value="1"/>
</dbReference>
<evidence type="ECO:0000256" key="5">
    <source>
        <dbReference type="ARBA" id="ARBA00023108"/>
    </source>
</evidence>
<evidence type="ECO:0000313" key="13">
    <source>
        <dbReference type="EMBL" id="MCL7032348.1"/>
    </source>
</evidence>
<dbReference type="InterPro" id="IPR045279">
    <property type="entry name" value="ARR-like"/>
</dbReference>
<dbReference type="InterPro" id="IPR010402">
    <property type="entry name" value="CCT_domain"/>
</dbReference>
<feature type="region of interest" description="Disordered" evidence="10">
    <location>
        <begin position="656"/>
        <end position="710"/>
    </location>
</feature>
<gene>
    <name evidence="13" type="ORF">MKW94_010681</name>
</gene>
<comment type="caution">
    <text evidence="8">Lacks conserved residue(s) required for the propagation of feature annotation.</text>
</comment>
<dbReference type="InterPro" id="IPR011006">
    <property type="entry name" value="CheY-like_superfamily"/>
</dbReference>
<organism evidence="13 14">
    <name type="scientific">Papaver nudicaule</name>
    <name type="common">Iceland poppy</name>
    <dbReference type="NCBI Taxonomy" id="74823"/>
    <lineage>
        <taxon>Eukaryota</taxon>
        <taxon>Viridiplantae</taxon>
        <taxon>Streptophyta</taxon>
        <taxon>Embryophyta</taxon>
        <taxon>Tracheophyta</taxon>
        <taxon>Spermatophyta</taxon>
        <taxon>Magnoliopsida</taxon>
        <taxon>Ranunculales</taxon>
        <taxon>Papaveraceae</taxon>
        <taxon>Papaveroideae</taxon>
        <taxon>Papaver</taxon>
    </lineage>
</organism>
<feature type="compositionally biased region" description="Polar residues" evidence="10">
    <location>
        <begin position="293"/>
        <end position="305"/>
    </location>
</feature>
<dbReference type="PROSITE" id="PS51017">
    <property type="entry name" value="CCT"/>
    <property type="match status" value="1"/>
</dbReference>
<evidence type="ECO:0000256" key="7">
    <source>
        <dbReference type="ARBA" id="ARBA00023242"/>
    </source>
</evidence>
<evidence type="ECO:0000256" key="1">
    <source>
        <dbReference type="ARBA" id="ARBA00004123"/>
    </source>
</evidence>
<keyword evidence="7 9" id="KW-0539">Nucleus</keyword>
<keyword evidence="14" id="KW-1185">Reference proteome</keyword>
<dbReference type="GO" id="GO:0005634">
    <property type="term" value="C:nucleus"/>
    <property type="evidence" value="ECO:0007669"/>
    <property type="project" value="UniProtKB-SubCell"/>
</dbReference>
<comment type="subcellular location">
    <subcellularLocation>
        <location evidence="1 9">Nucleus</location>
    </subcellularLocation>
</comment>
<evidence type="ECO:0000256" key="2">
    <source>
        <dbReference type="ARBA" id="ARBA00010330"/>
    </source>
</evidence>
<evidence type="ECO:0000256" key="10">
    <source>
        <dbReference type="SAM" id="MobiDB-lite"/>
    </source>
</evidence>
<dbReference type="Gene3D" id="3.40.50.2300">
    <property type="match status" value="1"/>
</dbReference>
<dbReference type="AlphaFoldDB" id="A0AA41SD23"/>
<dbReference type="GO" id="GO:0000160">
    <property type="term" value="P:phosphorelay signal transduction system"/>
    <property type="evidence" value="ECO:0007669"/>
    <property type="project" value="UniProtKB-KW"/>
</dbReference>
<keyword evidence="5" id="KW-0090">Biological rhythms</keyword>
<evidence type="ECO:0000256" key="8">
    <source>
        <dbReference type="PROSITE-ProRule" id="PRU00169"/>
    </source>
</evidence>
<feature type="compositionally biased region" description="Basic residues" evidence="10">
    <location>
        <begin position="606"/>
        <end position="621"/>
    </location>
</feature>